<dbReference type="AlphaFoldDB" id="A0A075A7E7"/>
<organism evidence="1 2">
    <name type="scientific">Opisthorchis viverrini</name>
    <name type="common">Southeast Asian liver fluke</name>
    <dbReference type="NCBI Taxonomy" id="6198"/>
    <lineage>
        <taxon>Eukaryota</taxon>
        <taxon>Metazoa</taxon>
        <taxon>Spiralia</taxon>
        <taxon>Lophotrochozoa</taxon>
        <taxon>Platyhelminthes</taxon>
        <taxon>Trematoda</taxon>
        <taxon>Digenea</taxon>
        <taxon>Opisthorchiida</taxon>
        <taxon>Opisthorchiata</taxon>
        <taxon>Opisthorchiidae</taxon>
        <taxon>Opisthorchis</taxon>
    </lineage>
</organism>
<sequence>MPPKGCTRAGILPGCPGLCRGSREAKVGFEPRTFGSHVLHCRTGTRGGQLPERPHLDRRTIRVFNQSLWLISLTARQWCLAGNTDYQITISTEQVATCSNPQPAGPGDCVRQTSNH</sequence>
<gene>
    <name evidence="1" type="ORF">T265_08705</name>
</gene>
<dbReference type="KEGG" id="ovi:T265_08705"/>
<dbReference type="CTD" id="20322884"/>
<dbReference type="EMBL" id="KL596851">
    <property type="protein sequence ID" value="KER23379.1"/>
    <property type="molecule type" value="Genomic_DNA"/>
</dbReference>
<dbReference type="OrthoDB" id="10459777at2759"/>
<evidence type="ECO:0000313" key="2">
    <source>
        <dbReference type="Proteomes" id="UP000054324"/>
    </source>
</evidence>
<dbReference type="Proteomes" id="UP000054324">
    <property type="component" value="Unassembled WGS sequence"/>
</dbReference>
<keyword evidence="2" id="KW-1185">Reference proteome</keyword>
<reference evidence="1 2" key="1">
    <citation type="submission" date="2013-11" db="EMBL/GenBank/DDBJ databases">
        <title>Opisthorchis viverrini - life in the bile duct.</title>
        <authorList>
            <person name="Young N.D."/>
            <person name="Nagarajan N."/>
            <person name="Lin S.J."/>
            <person name="Korhonen P.K."/>
            <person name="Jex A.R."/>
            <person name="Hall R.S."/>
            <person name="Safavi-Hemami H."/>
            <person name="Kaewkong W."/>
            <person name="Bertrand D."/>
            <person name="Gao S."/>
            <person name="Seet Q."/>
            <person name="Wongkham S."/>
            <person name="Teh B.T."/>
            <person name="Wongkham C."/>
            <person name="Intapan P.M."/>
            <person name="Maleewong W."/>
            <person name="Yang X."/>
            <person name="Hu M."/>
            <person name="Wang Z."/>
            <person name="Hofmann A."/>
            <person name="Sternberg P.W."/>
            <person name="Tan P."/>
            <person name="Wang J."/>
            <person name="Gasser R.B."/>
        </authorList>
    </citation>
    <scope>NUCLEOTIDE SEQUENCE [LARGE SCALE GENOMIC DNA]</scope>
</reference>
<dbReference type="RefSeq" id="XP_009172849.1">
    <property type="nucleotide sequence ID" value="XM_009174585.1"/>
</dbReference>
<evidence type="ECO:0000313" key="1">
    <source>
        <dbReference type="EMBL" id="KER23379.1"/>
    </source>
</evidence>
<name>A0A075A7E7_OPIVI</name>
<dbReference type="GeneID" id="20322884"/>
<accession>A0A075A7E7</accession>
<proteinExistence type="predicted"/>
<protein>
    <submittedName>
        <fullName evidence="1">Uncharacterized protein</fullName>
    </submittedName>
</protein>